<name>A0A3N4IUR5_9PEZI</name>
<protein>
    <submittedName>
        <fullName evidence="1">Uncharacterized protein</fullName>
    </submittedName>
</protein>
<evidence type="ECO:0000313" key="2">
    <source>
        <dbReference type="Proteomes" id="UP000276215"/>
    </source>
</evidence>
<dbReference type="AlphaFoldDB" id="A0A3N4IUR5"/>
<dbReference type="EMBL" id="ML120571">
    <property type="protein sequence ID" value="RPA89525.1"/>
    <property type="molecule type" value="Genomic_DNA"/>
</dbReference>
<proteinExistence type="predicted"/>
<evidence type="ECO:0000313" key="1">
    <source>
        <dbReference type="EMBL" id="RPA89525.1"/>
    </source>
</evidence>
<sequence length="50" mass="5633">MARHDTGATRKEVLASHSLSVKKEIFLENNWEFSDQFCSLACVFLADLSS</sequence>
<gene>
    <name evidence="1" type="ORF">L873DRAFT_1822671</name>
</gene>
<reference evidence="1 2" key="1">
    <citation type="journal article" date="2018" name="Nat. Ecol. Evol.">
        <title>Pezizomycetes genomes reveal the molecular basis of ectomycorrhizal truffle lifestyle.</title>
        <authorList>
            <person name="Murat C."/>
            <person name="Payen T."/>
            <person name="Noel B."/>
            <person name="Kuo A."/>
            <person name="Morin E."/>
            <person name="Chen J."/>
            <person name="Kohler A."/>
            <person name="Krizsan K."/>
            <person name="Balestrini R."/>
            <person name="Da Silva C."/>
            <person name="Montanini B."/>
            <person name="Hainaut M."/>
            <person name="Levati E."/>
            <person name="Barry K.W."/>
            <person name="Belfiori B."/>
            <person name="Cichocki N."/>
            <person name="Clum A."/>
            <person name="Dockter R.B."/>
            <person name="Fauchery L."/>
            <person name="Guy J."/>
            <person name="Iotti M."/>
            <person name="Le Tacon F."/>
            <person name="Lindquist E.A."/>
            <person name="Lipzen A."/>
            <person name="Malagnac F."/>
            <person name="Mello A."/>
            <person name="Molinier V."/>
            <person name="Miyauchi S."/>
            <person name="Poulain J."/>
            <person name="Riccioni C."/>
            <person name="Rubini A."/>
            <person name="Sitrit Y."/>
            <person name="Splivallo R."/>
            <person name="Traeger S."/>
            <person name="Wang M."/>
            <person name="Zifcakova L."/>
            <person name="Wipf D."/>
            <person name="Zambonelli A."/>
            <person name="Paolocci F."/>
            <person name="Nowrousian M."/>
            <person name="Ottonello S."/>
            <person name="Baldrian P."/>
            <person name="Spatafora J.W."/>
            <person name="Henrissat B."/>
            <person name="Nagy L.G."/>
            <person name="Aury J.M."/>
            <person name="Wincker P."/>
            <person name="Grigoriev I.V."/>
            <person name="Bonfante P."/>
            <person name="Martin F.M."/>
        </authorList>
    </citation>
    <scope>NUCLEOTIDE SEQUENCE [LARGE SCALE GENOMIC DNA]</scope>
    <source>
        <strain evidence="1 2">120613-1</strain>
    </source>
</reference>
<keyword evidence="2" id="KW-1185">Reference proteome</keyword>
<dbReference type="Proteomes" id="UP000276215">
    <property type="component" value="Unassembled WGS sequence"/>
</dbReference>
<organism evidence="1 2">
    <name type="scientific">Choiromyces venosus 120613-1</name>
    <dbReference type="NCBI Taxonomy" id="1336337"/>
    <lineage>
        <taxon>Eukaryota</taxon>
        <taxon>Fungi</taxon>
        <taxon>Dikarya</taxon>
        <taxon>Ascomycota</taxon>
        <taxon>Pezizomycotina</taxon>
        <taxon>Pezizomycetes</taxon>
        <taxon>Pezizales</taxon>
        <taxon>Tuberaceae</taxon>
        <taxon>Choiromyces</taxon>
    </lineage>
</organism>
<accession>A0A3N4IUR5</accession>